<feature type="transmembrane region" description="Helical" evidence="5">
    <location>
        <begin position="174"/>
        <end position="193"/>
    </location>
</feature>
<dbReference type="InterPro" id="IPR050638">
    <property type="entry name" value="AA-Vitamin_Transporters"/>
</dbReference>
<reference evidence="8" key="1">
    <citation type="journal article" date="2019" name="Int. J. Syst. Evol. Microbiol.">
        <title>The Global Catalogue of Microorganisms (GCM) 10K type strain sequencing project: providing services to taxonomists for standard genome sequencing and annotation.</title>
        <authorList>
            <consortium name="The Broad Institute Genomics Platform"/>
            <consortium name="The Broad Institute Genome Sequencing Center for Infectious Disease"/>
            <person name="Wu L."/>
            <person name="Ma J."/>
        </authorList>
    </citation>
    <scope>NUCLEOTIDE SEQUENCE [LARGE SCALE GENOMIC DNA]</scope>
    <source>
        <strain evidence="8">LMG 29247</strain>
    </source>
</reference>
<proteinExistence type="predicted"/>
<evidence type="ECO:0000256" key="4">
    <source>
        <dbReference type="ARBA" id="ARBA00023136"/>
    </source>
</evidence>
<dbReference type="PANTHER" id="PTHR32322">
    <property type="entry name" value="INNER MEMBRANE TRANSPORTER"/>
    <property type="match status" value="1"/>
</dbReference>
<keyword evidence="2 5" id="KW-0812">Transmembrane</keyword>
<dbReference type="InterPro" id="IPR000620">
    <property type="entry name" value="EamA_dom"/>
</dbReference>
<name>A0ABW4KSL1_9BURK</name>
<dbReference type="Proteomes" id="UP001597304">
    <property type="component" value="Unassembled WGS sequence"/>
</dbReference>
<feature type="transmembrane region" description="Helical" evidence="5">
    <location>
        <begin position="58"/>
        <end position="78"/>
    </location>
</feature>
<gene>
    <name evidence="7" type="ORF">ACFSF0_10460</name>
</gene>
<comment type="subcellular location">
    <subcellularLocation>
        <location evidence="1">Membrane</location>
        <topology evidence="1">Multi-pass membrane protein</topology>
    </subcellularLocation>
</comment>
<dbReference type="PANTHER" id="PTHR32322:SF9">
    <property type="entry name" value="AMINO-ACID METABOLITE EFFLUX PUMP-RELATED"/>
    <property type="match status" value="1"/>
</dbReference>
<evidence type="ECO:0000259" key="6">
    <source>
        <dbReference type="Pfam" id="PF00892"/>
    </source>
</evidence>
<evidence type="ECO:0000256" key="5">
    <source>
        <dbReference type="SAM" id="Phobius"/>
    </source>
</evidence>
<feature type="transmembrane region" description="Helical" evidence="5">
    <location>
        <begin position="241"/>
        <end position="260"/>
    </location>
</feature>
<comment type="caution">
    <text evidence="7">The sequence shown here is derived from an EMBL/GenBank/DDBJ whole genome shotgun (WGS) entry which is preliminary data.</text>
</comment>
<organism evidence="7 8">
    <name type="scientific">Ottowia flava</name>
    <dbReference type="NCBI Taxonomy" id="2675430"/>
    <lineage>
        <taxon>Bacteria</taxon>
        <taxon>Pseudomonadati</taxon>
        <taxon>Pseudomonadota</taxon>
        <taxon>Betaproteobacteria</taxon>
        <taxon>Burkholderiales</taxon>
        <taxon>Comamonadaceae</taxon>
        <taxon>Ottowia</taxon>
    </lineage>
</organism>
<dbReference type="SUPFAM" id="SSF103481">
    <property type="entry name" value="Multidrug resistance efflux transporter EmrE"/>
    <property type="match status" value="2"/>
</dbReference>
<accession>A0ABW4KSL1</accession>
<feature type="transmembrane region" description="Helical" evidence="5">
    <location>
        <begin position="84"/>
        <end position="105"/>
    </location>
</feature>
<feature type="domain" description="EamA" evidence="6">
    <location>
        <begin position="6"/>
        <end position="131"/>
    </location>
</feature>
<dbReference type="EMBL" id="JBHUEJ010000019">
    <property type="protein sequence ID" value="MFD1711030.1"/>
    <property type="molecule type" value="Genomic_DNA"/>
</dbReference>
<dbReference type="Pfam" id="PF00892">
    <property type="entry name" value="EamA"/>
    <property type="match status" value="2"/>
</dbReference>
<dbReference type="InterPro" id="IPR037185">
    <property type="entry name" value="EmrE-like"/>
</dbReference>
<evidence type="ECO:0000313" key="7">
    <source>
        <dbReference type="EMBL" id="MFD1711030.1"/>
    </source>
</evidence>
<feature type="transmembrane region" description="Helical" evidence="5">
    <location>
        <begin position="141"/>
        <end position="162"/>
    </location>
</feature>
<feature type="transmembrane region" description="Helical" evidence="5">
    <location>
        <begin position="266"/>
        <end position="285"/>
    </location>
</feature>
<dbReference type="RefSeq" id="WP_222707540.1">
    <property type="nucleotide sequence ID" value="NZ_JBHUEJ010000019.1"/>
</dbReference>
<sequence length="297" mass="31798">MPVRHLLLAVAVVAVWGTNFPIIKVALAHLPPLLMATLRFALAALPALWLIPRPKASWRNLAAFGILIGVGQFGLLFISMTHFISPGLASLVIQVQVFFTIGMAMAMTGERVRGFQVLAMLLAVAGIVLIGWHAVTDGASITPLGLVMILLAAMAWAGGNIVSRAAGRVDAVGYMVWSSLFAVPPLLLLSLWLEGWPAIRDGIAAADWGTWAAVLWQAVGNTLFGYAAWAWLLVRYPAASVTPMALLVPVFGMGSSALWLGESLPGWKMLAALLVIGGLTINVLWPRLQARWRAARV</sequence>
<keyword evidence="3 5" id="KW-1133">Transmembrane helix</keyword>
<evidence type="ECO:0000313" key="8">
    <source>
        <dbReference type="Proteomes" id="UP001597304"/>
    </source>
</evidence>
<keyword evidence="4 5" id="KW-0472">Membrane</keyword>
<protein>
    <submittedName>
        <fullName evidence="7">EamA family transporter</fullName>
    </submittedName>
</protein>
<evidence type="ECO:0000256" key="2">
    <source>
        <dbReference type="ARBA" id="ARBA00022692"/>
    </source>
</evidence>
<feature type="transmembrane region" description="Helical" evidence="5">
    <location>
        <begin position="33"/>
        <end position="51"/>
    </location>
</feature>
<feature type="transmembrane region" description="Helical" evidence="5">
    <location>
        <begin position="117"/>
        <end position="135"/>
    </location>
</feature>
<evidence type="ECO:0000256" key="3">
    <source>
        <dbReference type="ARBA" id="ARBA00022989"/>
    </source>
</evidence>
<feature type="domain" description="EamA" evidence="6">
    <location>
        <begin position="144"/>
        <end position="282"/>
    </location>
</feature>
<keyword evidence="8" id="KW-1185">Reference proteome</keyword>
<evidence type="ECO:0000256" key="1">
    <source>
        <dbReference type="ARBA" id="ARBA00004141"/>
    </source>
</evidence>
<feature type="transmembrane region" description="Helical" evidence="5">
    <location>
        <begin position="213"/>
        <end position="234"/>
    </location>
</feature>